<evidence type="ECO:0000259" key="3">
    <source>
        <dbReference type="Pfam" id="PF13020"/>
    </source>
</evidence>
<evidence type="ECO:0000313" key="5">
    <source>
        <dbReference type="Proteomes" id="UP000516314"/>
    </source>
</evidence>
<name>A0A7G2DRK3_ARATH</name>
<gene>
    <name evidence="4" type="ORF">AT9943_LOCUS665</name>
</gene>
<accession>A0A7G2DRK3</accession>
<sequence>MQGNRDGSWSLRASAYGGSGNGNGGYLPQTTPVFHNYIVKQQQPIRYNFQTQQNLNFPHPQFGGGANVELIRIDKAVNNTRKSLIAAGDNVSSTRVSQSVLAQLQADTWRSLGIWMQDVPSLRQLMALEGKIIAFIHCFIGARGIVTLHDLEVAICQNEFVGCFDDLGLGPLLQHPLVLLYFPSVSCSTAPVKITSEEIISLLDSYLNTYDIDDVKLDEFLDFVAEAKAVTSKEKLGVRIQNLRMYVSFIQDAKRQEGEILKIVLTELHQKYRILSSKKQRQDKDYCGKHTRFNSPSSEENDSADYEVENVKRSDHFSSCPYSSAEEEVKQLGSSSKKRKAESRNHEKSDSPKLLRRGPSKLRRGHVKQKIPKSADDSDAQIFSVNDADFTLSEGALKLFISTWKETCKELSISVAMSGEALCPHFHLLDYYMSLLKKDKSCAPCRLQSRIRKELVTEALEEQIPTEITNTNLVAGYNDCTGTRSRANMPNPTKSCSTPVTLAHNSVSTDFSIRNQLHTGALWAAQAQESGKKGEEIAYRYFVAKYGKKALVKWVNEHSETGLPYDLIIENRGGNKEYVEVKATVSTGKDYFNLSVKEWEFANEKGESYVIAHVLLGNSNAILTQQRNLVKLRQDGHLRLLILMPSQRNETQSNYFILCVTESGLMGDSPASSNRVKLRDGRFLAYKERGVPKEKAKYKIILVHGFGSSKDMNFSASKELIEELEVYLLFYDRSGYGESDSNTKRSLESEVEDIAELADQLELGPKFYLIGISMGSYPTWGCLRHIPHRLSGVAFVAPVVNYRWPSLPKKLIKKDYRTGIIKWGLRISKYAPGLLHWWIIQKLFASTSSVLESNPVYFNSHDIEVLKRKTGFPMLTKEKLRERNVFDTLRDDFMVCFGQWDFEPADLSISTKSYIHIWHGKEDKVVPFQLQRCILQKQPLINYHEIPQGGHLIVHYDGICDTILRALLLKEEQQKLYKIN</sequence>
<organism evidence="4 5">
    <name type="scientific">Arabidopsis thaliana</name>
    <name type="common">Mouse-ear cress</name>
    <dbReference type="NCBI Taxonomy" id="3702"/>
    <lineage>
        <taxon>Eukaryota</taxon>
        <taxon>Viridiplantae</taxon>
        <taxon>Streptophyta</taxon>
        <taxon>Embryophyta</taxon>
        <taxon>Tracheophyta</taxon>
        <taxon>Spermatophyta</taxon>
        <taxon>Magnoliopsida</taxon>
        <taxon>eudicotyledons</taxon>
        <taxon>Gunneridae</taxon>
        <taxon>Pentapetalae</taxon>
        <taxon>rosids</taxon>
        <taxon>malvids</taxon>
        <taxon>Brassicales</taxon>
        <taxon>Brassicaceae</taxon>
        <taxon>Camelineae</taxon>
        <taxon>Arabidopsis</taxon>
    </lineage>
</organism>
<dbReference type="PANTHER" id="PTHR45763:SF45">
    <property type="entry name" value="ALPHA_BETA-HYDROLASES SUPERFAMILY PROTEIN"/>
    <property type="match status" value="1"/>
</dbReference>
<dbReference type="Pfam" id="PF12697">
    <property type="entry name" value="Abhydrolase_6"/>
    <property type="match status" value="1"/>
</dbReference>
<dbReference type="EMBL" id="LR881466">
    <property type="protein sequence ID" value="CAD5312095.1"/>
    <property type="molecule type" value="Genomic_DNA"/>
</dbReference>
<evidence type="ECO:0000256" key="1">
    <source>
        <dbReference type="SAM" id="MobiDB-lite"/>
    </source>
</evidence>
<reference evidence="4 5" key="1">
    <citation type="submission" date="2020-09" db="EMBL/GenBank/DDBJ databases">
        <authorList>
            <person name="Ashkenazy H."/>
        </authorList>
    </citation>
    <scope>NUCLEOTIDE SEQUENCE [LARGE SCALE GENOMIC DNA]</scope>
    <source>
        <strain evidence="5">cv. Cdm-0</strain>
    </source>
</reference>
<feature type="domain" description="AB hydrolase-1" evidence="2">
    <location>
        <begin position="700"/>
        <end position="955"/>
    </location>
</feature>
<dbReference type="PANTHER" id="PTHR45763">
    <property type="entry name" value="HYDROLASE, ALPHA/BETA FOLD FAMILY PROTEIN, EXPRESSED-RELATED"/>
    <property type="match status" value="1"/>
</dbReference>
<dbReference type="SUPFAM" id="SSF53474">
    <property type="entry name" value="alpha/beta-Hydrolases"/>
    <property type="match status" value="1"/>
</dbReference>
<feature type="compositionally biased region" description="Acidic residues" evidence="1">
    <location>
        <begin position="299"/>
        <end position="308"/>
    </location>
</feature>
<feature type="domain" description="Protein NO VEIN C-terminal" evidence="3">
    <location>
        <begin position="534"/>
        <end position="620"/>
    </location>
</feature>
<dbReference type="InterPro" id="IPR000073">
    <property type="entry name" value="AB_hydrolase_1"/>
</dbReference>
<evidence type="ECO:0000313" key="4">
    <source>
        <dbReference type="EMBL" id="CAD5312095.1"/>
    </source>
</evidence>
<feature type="compositionally biased region" description="Basic residues" evidence="1">
    <location>
        <begin position="354"/>
        <end position="371"/>
    </location>
</feature>
<evidence type="ECO:0000259" key="2">
    <source>
        <dbReference type="Pfam" id="PF12697"/>
    </source>
</evidence>
<dbReference type="Pfam" id="PF13020">
    <property type="entry name" value="NOV_C"/>
    <property type="match status" value="1"/>
</dbReference>
<dbReference type="InterPro" id="IPR024975">
    <property type="entry name" value="NOV_C"/>
</dbReference>
<dbReference type="InterPro" id="IPR029058">
    <property type="entry name" value="AB_hydrolase_fold"/>
</dbReference>
<protein>
    <submittedName>
        <fullName evidence="4">(thale cress) hypothetical protein</fullName>
    </submittedName>
</protein>
<dbReference type="AlphaFoldDB" id="A0A7G2DRK3"/>
<dbReference type="Proteomes" id="UP000516314">
    <property type="component" value="Chromosome 1"/>
</dbReference>
<feature type="region of interest" description="Disordered" evidence="1">
    <location>
        <begin position="283"/>
        <end position="376"/>
    </location>
</feature>
<dbReference type="Gene3D" id="3.40.50.1820">
    <property type="entry name" value="alpha/beta hydrolase"/>
    <property type="match status" value="1"/>
</dbReference>
<feature type="compositionally biased region" description="Basic and acidic residues" evidence="1">
    <location>
        <begin position="342"/>
        <end position="353"/>
    </location>
</feature>
<proteinExistence type="predicted"/>